<evidence type="ECO:0000313" key="2">
    <source>
        <dbReference type="Proteomes" id="UP000284706"/>
    </source>
</evidence>
<gene>
    <name evidence="1" type="ORF">CVT26_014836</name>
</gene>
<organism evidence="1 2">
    <name type="scientific">Gymnopilus dilepis</name>
    <dbReference type="NCBI Taxonomy" id="231916"/>
    <lineage>
        <taxon>Eukaryota</taxon>
        <taxon>Fungi</taxon>
        <taxon>Dikarya</taxon>
        <taxon>Basidiomycota</taxon>
        <taxon>Agaricomycotina</taxon>
        <taxon>Agaricomycetes</taxon>
        <taxon>Agaricomycetidae</taxon>
        <taxon>Agaricales</taxon>
        <taxon>Agaricineae</taxon>
        <taxon>Hymenogastraceae</taxon>
        <taxon>Gymnopilus</taxon>
    </lineage>
</organism>
<evidence type="ECO:0008006" key="3">
    <source>
        <dbReference type="Google" id="ProtNLM"/>
    </source>
</evidence>
<keyword evidence="2" id="KW-1185">Reference proteome</keyword>
<dbReference type="InParanoid" id="A0A409XWX2"/>
<sequence length="218" mass="24183">MPVIEITSWTPSEAYLADASVLKSTLDFLKGVEGCKEIYSGLAENTPQKKVFLVVGKNNLINARVAMQSLILPVWESYEHHKALIDNPPPPETVTLGPAIQGNFSMYHINFTKDVSVALSATYTEVLSTTLREGKTQEDFDKAARAISEQIDLANPEHAPVTWGQSVEDERKFYFLVGWDNLQKVEEVMTSAALAPSRAELRDTVAFDFDVVQLAKHA</sequence>
<name>A0A409XWX2_9AGAR</name>
<dbReference type="STRING" id="231916.A0A409XWX2"/>
<dbReference type="AlphaFoldDB" id="A0A409XWX2"/>
<accession>A0A409XWX2</accession>
<dbReference type="OrthoDB" id="3830579at2759"/>
<reference evidence="1 2" key="1">
    <citation type="journal article" date="2018" name="Evol. Lett.">
        <title>Horizontal gene cluster transfer increased hallucinogenic mushroom diversity.</title>
        <authorList>
            <person name="Reynolds H.T."/>
            <person name="Vijayakumar V."/>
            <person name="Gluck-Thaler E."/>
            <person name="Korotkin H.B."/>
            <person name="Matheny P.B."/>
            <person name="Slot J.C."/>
        </authorList>
    </citation>
    <scope>NUCLEOTIDE SEQUENCE [LARGE SCALE GENOMIC DNA]</scope>
    <source>
        <strain evidence="1 2">SRW20</strain>
    </source>
</reference>
<proteinExistence type="predicted"/>
<protein>
    <recommendedName>
        <fullName evidence="3">ABM domain-containing protein</fullName>
    </recommendedName>
</protein>
<dbReference type="Proteomes" id="UP000284706">
    <property type="component" value="Unassembled WGS sequence"/>
</dbReference>
<dbReference type="Gene3D" id="3.30.70.100">
    <property type="match status" value="1"/>
</dbReference>
<comment type="caution">
    <text evidence="1">The sequence shown here is derived from an EMBL/GenBank/DDBJ whole genome shotgun (WGS) entry which is preliminary data.</text>
</comment>
<evidence type="ECO:0000313" key="1">
    <source>
        <dbReference type="EMBL" id="PPQ95262.1"/>
    </source>
</evidence>
<dbReference type="EMBL" id="NHYE01001430">
    <property type="protein sequence ID" value="PPQ95262.1"/>
    <property type="molecule type" value="Genomic_DNA"/>
</dbReference>